<keyword evidence="2" id="KW-0812">Transmembrane</keyword>
<dbReference type="PANTHER" id="PTHR21666:SF289">
    <property type="entry name" value="L-ALA--D-GLU ENDOPEPTIDASE"/>
    <property type="match status" value="1"/>
</dbReference>
<dbReference type="CDD" id="cd07341">
    <property type="entry name" value="M56_BlaR1_MecR1_like"/>
    <property type="match status" value="1"/>
</dbReference>
<keyword evidence="6" id="KW-1185">Reference proteome</keyword>
<dbReference type="InterPro" id="IPR050570">
    <property type="entry name" value="Cell_wall_metabolism_enzyme"/>
</dbReference>
<feature type="transmembrane region" description="Helical" evidence="2">
    <location>
        <begin position="152"/>
        <end position="175"/>
    </location>
</feature>
<keyword evidence="1" id="KW-0732">Signal</keyword>
<evidence type="ECO:0000313" key="6">
    <source>
        <dbReference type="Proteomes" id="UP001326110"/>
    </source>
</evidence>
<dbReference type="SUPFAM" id="SSF51261">
    <property type="entry name" value="Duplicated hybrid motif"/>
    <property type="match status" value="1"/>
</dbReference>
<dbReference type="Pfam" id="PF05569">
    <property type="entry name" value="Peptidase_M56"/>
    <property type="match status" value="1"/>
</dbReference>
<dbReference type="EMBL" id="CP140152">
    <property type="protein sequence ID" value="WQH06201.1"/>
    <property type="molecule type" value="Genomic_DNA"/>
</dbReference>
<evidence type="ECO:0000259" key="3">
    <source>
        <dbReference type="Pfam" id="PF01551"/>
    </source>
</evidence>
<proteinExistence type="predicted"/>
<feature type="transmembrane region" description="Helical" evidence="2">
    <location>
        <begin position="49"/>
        <end position="67"/>
    </location>
</feature>
<feature type="transmembrane region" description="Helical" evidence="2">
    <location>
        <begin position="364"/>
        <end position="387"/>
    </location>
</feature>
<evidence type="ECO:0000256" key="1">
    <source>
        <dbReference type="ARBA" id="ARBA00022729"/>
    </source>
</evidence>
<keyword evidence="2" id="KW-1133">Transmembrane helix</keyword>
<name>A0ABZ0Y2T2_9BURK</name>
<evidence type="ECO:0000259" key="4">
    <source>
        <dbReference type="Pfam" id="PF05569"/>
    </source>
</evidence>
<organism evidence="5 6">
    <name type="scientific">Duganella zoogloeoides</name>
    <dbReference type="NCBI Taxonomy" id="75659"/>
    <lineage>
        <taxon>Bacteria</taxon>
        <taxon>Pseudomonadati</taxon>
        <taxon>Pseudomonadota</taxon>
        <taxon>Betaproteobacteria</taxon>
        <taxon>Burkholderiales</taxon>
        <taxon>Oxalobacteraceae</taxon>
        <taxon>Telluria group</taxon>
        <taxon>Duganella</taxon>
    </lineage>
</organism>
<dbReference type="PANTHER" id="PTHR21666">
    <property type="entry name" value="PEPTIDASE-RELATED"/>
    <property type="match status" value="1"/>
</dbReference>
<reference evidence="5 6" key="1">
    <citation type="submission" date="2023-11" db="EMBL/GenBank/DDBJ databases">
        <title>MicrobeMod: A computational toolkit for identifying prokaryotic methylation and restriction-modification with nanopore sequencing.</title>
        <authorList>
            <person name="Crits-Christoph A."/>
            <person name="Kang S.C."/>
            <person name="Lee H."/>
            <person name="Ostrov N."/>
        </authorList>
    </citation>
    <scope>NUCLEOTIDE SEQUENCE [LARGE SCALE GENOMIC DNA]</scope>
    <source>
        <strain evidence="5 6">ATCC 25935</strain>
    </source>
</reference>
<dbReference type="CDD" id="cd12797">
    <property type="entry name" value="M23_peptidase"/>
    <property type="match status" value="1"/>
</dbReference>
<dbReference type="Proteomes" id="UP001326110">
    <property type="component" value="Chromosome"/>
</dbReference>
<feature type="domain" description="M23ase beta-sheet core" evidence="3">
    <location>
        <begin position="452"/>
        <end position="552"/>
    </location>
</feature>
<keyword evidence="2" id="KW-0472">Membrane</keyword>
<gene>
    <name evidence="5" type="ORF">SR858_07690</name>
</gene>
<evidence type="ECO:0000313" key="5">
    <source>
        <dbReference type="EMBL" id="WQH06201.1"/>
    </source>
</evidence>
<dbReference type="InterPro" id="IPR016047">
    <property type="entry name" value="M23ase_b-sheet_dom"/>
</dbReference>
<dbReference type="RefSeq" id="WP_019922166.1">
    <property type="nucleotide sequence ID" value="NZ_CP140152.1"/>
</dbReference>
<dbReference type="InterPro" id="IPR008756">
    <property type="entry name" value="Peptidase_M56"/>
</dbReference>
<dbReference type="Pfam" id="PF01551">
    <property type="entry name" value="Peptidase_M23"/>
    <property type="match status" value="1"/>
</dbReference>
<sequence>MSALTMATPTLLLWQWLLACFGCVLAGLLVHAALTLATRTWPALHGQRLVWLAAQAVVAAVTLLPFLPALDRAAMPTLIVAVPAPLAPALPSSIVRTGTTPAAVTAPPTIFTATASAVAETRTRVGASADITAATPATAITTVNPAPFTVTVAALLAWVPLLWAAIYCAGLACAVRRMLRAWRLWRGLLGGARRLSRQALGAHGGFDARQLYDIARHRVTVMETDAAVSPMLVGAWRPVLLLPRHLRDFPVIEQQMVIAHELQHRRARDPWLLGGSALVQTLLWFNPAPRWFGARLAWAVELACDRRVLAGRPPQQRKQYAGALLAQWRAQLLAPPAAALAFGGADAHTVGERIEQLRHARAPALPAAGAWTVAVMLIGVLTGGALLRPALAVGTVPALAADTSPVPAGPVVAPTAPAASASTSAPIAWHNPLDKMRVSGFFGVMRSVSPRPSQGLDLPAPVGTPVRAAAAGTVLAAGKLDENNGRYGTTVLIASGDGNLTQALYAHLDTTAVQPGAKVAAGQVIGTVGVTGFTTGPHLHFQLRQNGRAIDPATVLAGLDQHATRRALAVRRQQLGY</sequence>
<accession>A0ABZ0Y2T2</accession>
<evidence type="ECO:0000256" key="2">
    <source>
        <dbReference type="SAM" id="Phobius"/>
    </source>
</evidence>
<dbReference type="InterPro" id="IPR011055">
    <property type="entry name" value="Dup_hybrid_motif"/>
</dbReference>
<dbReference type="Gene3D" id="2.70.70.10">
    <property type="entry name" value="Glucose Permease (Domain IIA)"/>
    <property type="match status" value="1"/>
</dbReference>
<feature type="transmembrane region" description="Helical" evidence="2">
    <location>
        <begin position="12"/>
        <end position="37"/>
    </location>
</feature>
<feature type="domain" description="Peptidase M56" evidence="4">
    <location>
        <begin position="86"/>
        <end position="333"/>
    </location>
</feature>
<protein>
    <submittedName>
        <fullName evidence="5">M23/M56 family metallopeptidase</fullName>
    </submittedName>
</protein>